<accession>A0A9D2EIL1</accession>
<gene>
    <name evidence="6" type="ORF">H9815_20000</name>
</gene>
<keyword evidence="3" id="KW-0547">Nucleotide-binding</keyword>
<evidence type="ECO:0000256" key="4">
    <source>
        <dbReference type="ARBA" id="ARBA00022840"/>
    </source>
</evidence>
<dbReference type="GO" id="GO:0005524">
    <property type="term" value="F:ATP binding"/>
    <property type="evidence" value="ECO:0007669"/>
    <property type="project" value="UniProtKB-KW"/>
</dbReference>
<protein>
    <submittedName>
        <fullName evidence="6">Sugar ABC transporter ATP-binding protein</fullName>
    </submittedName>
</protein>
<feature type="domain" description="ABC transporter" evidence="5">
    <location>
        <begin position="11"/>
        <end position="250"/>
    </location>
</feature>
<dbReference type="CDD" id="cd03216">
    <property type="entry name" value="ABC_Carb_Monos_I"/>
    <property type="match status" value="1"/>
</dbReference>
<dbReference type="Pfam" id="PF00005">
    <property type="entry name" value="ABC_tran"/>
    <property type="match status" value="2"/>
</dbReference>
<dbReference type="EMBL" id="DXBY01000339">
    <property type="protein sequence ID" value="HIZ38065.1"/>
    <property type="molecule type" value="Genomic_DNA"/>
</dbReference>
<dbReference type="CDD" id="cd03215">
    <property type="entry name" value="ABC_Carb_Monos_II"/>
    <property type="match status" value="1"/>
</dbReference>
<dbReference type="InterPro" id="IPR027417">
    <property type="entry name" value="P-loop_NTPase"/>
</dbReference>
<feature type="domain" description="ABC transporter" evidence="5">
    <location>
        <begin position="260"/>
        <end position="504"/>
    </location>
</feature>
<dbReference type="InterPro" id="IPR003439">
    <property type="entry name" value="ABC_transporter-like_ATP-bd"/>
</dbReference>
<evidence type="ECO:0000313" key="6">
    <source>
        <dbReference type="EMBL" id="HIZ38065.1"/>
    </source>
</evidence>
<dbReference type="SMART" id="SM00382">
    <property type="entry name" value="AAA"/>
    <property type="match status" value="2"/>
</dbReference>
<evidence type="ECO:0000256" key="2">
    <source>
        <dbReference type="ARBA" id="ARBA00022737"/>
    </source>
</evidence>
<evidence type="ECO:0000259" key="5">
    <source>
        <dbReference type="PROSITE" id="PS50893"/>
    </source>
</evidence>
<dbReference type="SUPFAM" id="SSF52540">
    <property type="entry name" value="P-loop containing nucleoside triphosphate hydrolases"/>
    <property type="match status" value="2"/>
</dbReference>
<reference evidence="6" key="1">
    <citation type="journal article" date="2021" name="PeerJ">
        <title>Extensive microbial diversity within the chicken gut microbiome revealed by metagenomics and culture.</title>
        <authorList>
            <person name="Gilroy R."/>
            <person name="Ravi A."/>
            <person name="Getino M."/>
            <person name="Pursley I."/>
            <person name="Horton D.L."/>
            <person name="Alikhan N.F."/>
            <person name="Baker D."/>
            <person name="Gharbi K."/>
            <person name="Hall N."/>
            <person name="Watson M."/>
            <person name="Adriaenssens E.M."/>
            <person name="Foster-Nyarko E."/>
            <person name="Jarju S."/>
            <person name="Secka A."/>
            <person name="Antonio M."/>
            <person name="Oren A."/>
            <person name="Chaudhuri R.R."/>
            <person name="La Ragione R."/>
            <person name="Hildebrand F."/>
            <person name="Pallen M.J."/>
        </authorList>
    </citation>
    <scope>NUCLEOTIDE SEQUENCE</scope>
    <source>
        <strain evidence="6">ChiGjej4B4-7305</strain>
    </source>
</reference>
<reference evidence="6" key="2">
    <citation type="submission" date="2021-04" db="EMBL/GenBank/DDBJ databases">
        <authorList>
            <person name="Gilroy R."/>
        </authorList>
    </citation>
    <scope>NUCLEOTIDE SEQUENCE</scope>
    <source>
        <strain evidence="6">ChiGjej4B4-7305</strain>
    </source>
</reference>
<evidence type="ECO:0000256" key="1">
    <source>
        <dbReference type="ARBA" id="ARBA00022448"/>
    </source>
</evidence>
<name>A0A9D2EIL1_9MICO</name>
<dbReference type="AlphaFoldDB" id="A0A9D2EIL1"/>
<dbReference type="InterPro" id="IPR003593">
    <property type="entry name" value="AAA+_ATPase"/>
</dbReference>
<comment type="caution">
    <text evidence="6">The sequence shown here is derived from an EMBL/GenBank/DDBJ whole genome shotgun (WGS) entry which is preliminary data.</text>
</comment>
<evidence type="ECO:0000256" key="3">
    <source>
        <dbReference type="ARBA" id="ARBA00022741"/>
    </source>
</evidence>
<proteinExistence type="predicted"/>
<keyword evidence="4 6" id="KW-0067">ATP-binding</keyword>
<dbReference type="PANTHER" id="PTHR43790:SF9">
    <property type="entry name" value="GALACTOFURANOSE TRANSPORTER ATP-BINDING PROTEIN YTFR"/>
    <property type="match status" value="1"/>
</dbReference>
<dbReference type="InterPro" id="IPR050107">
    <property type="entry name" value="ABC_carbohydrate_import_ATPase"/>
</dbReference>
<keyword evidence="1" id="KW-0813">Transport</keyword>
<dbReference type="PANTHER" id="PTHR43790">
    <property type="entry name" value="CARBOHYDRATE TRANSPORT ATP-BINDING PROTEIN MG119-RELATED"/>
    <property type="match status" value="1"/>
</dbReference>
<dbReference type="Gene3D" id="3.40.50.300">
    <property type="entry name" value="P-loop containing nucleotide triphosphate hydrolases"/>
    <property type="match status" value="2"/>
</dbReference>
<dbReference type="PROSITE" id="PS50893">
    <property type="entry name" value="ABC_TRANSPORTER_2"/>
    <property type="match status" value="2"/>
</dbReference>
<dbReference type="PROSITE" id="PS00211">
    <property type="entry name" value="ABC_TRANSPORTER_1"/>
    <property type="match status" value="1"/>
</dbReference>
<keyword evidence="2" id="KW-0677">Repeat</keyword>
<evidence type="ECO:0000313" key="7">
    <source>
        <dbReference type="Proteomes" id="UP000824037"/>
    </source>
</evidence>
<dbReference type="InterPro" id="IPR017871">
    <property type="entry name" value="ABC_transporter-like_CS"/>
</dbReference>
<organism evidence="6 7">
    <name type="scientific">Candidatus Ruania gallistercoris</name>
    <dbReference type="NCBI Taxonomy" id="2838746"/>
    <lineage>
        <taxon>Bacteria</taxon>
        <taxon>Bacillati</taxon>
        <taxon>Actinomycetota</taxon>
        <taxon>Actinomycetes</taxon>
        <taxon>Micrococcales</taxon>
        <taxon>Ruaniaceae</taxon>
        <taxon>Ruania</taxon>
    </lineage>
</organism>
<sequence>MDTRPDSTPLLEVMNLVKDYGSGNVLKQMNLTLDRGEVRALMGVNGAGKSTLVKILGGVVQPTAGSLRLEGSDYQPQNPGEGSAAGVAIVHQELSLVPGLTVAENITLGQWPMRSFGPLRVVSVKAMRARSERALEKLGEEIPLGRKVASLSPAKQQLVEIAKALLTDPKVLILDEPTSSLAAHEASQLLGTVRRLAANGVAIIYVSHRMDEIPRVADTVTVMRDGREVATDAIESMDTSRIAELMLGSEVASRPEAAEVSLGSTVLEVDGLSRPGVIENATFSVRAGEVVGIVGLMGAGRTEILRAIFGLDAADGSVTVHGQVMSRRSPRSMIAAGVGFTPEDRKGQGLVLGLPVTENLVMTCYDLIRSRMGTLSRGKQAEMTRRSIAEQGIDTPSASTVAGRLSGGNQQKIVIGKWVNRGADILLMDEPTRGVDVHAKSQTYDAITARARAGAAVVFVSSEVEEVFLVCQRVLIVRAGRIVAERQIEDTTAQEVLALSMKEVNAA</sequence>
<dbReference type="GO" id="GO:0016887">
    <property type="term" value="F:ATP hydrolysis activity"/>
    <property type="evidence" value="ECO:0007669"/>
    <property type="project" value="InterPro"/>
</dbReference>
<dbReference type="Proteomes" id="UP000824037">
    <property type="component" value="Unassembled WGS sequence"/>
</dbReference>